<feature type="chain" id="PRO_5040926045" description="UPAR/Ly6 domain-containing protein" evidence="2">
    <location>
        <begin position="28"/>
        <end position="141"/>
    </location>
</feature>
<dbReference type="Proteomes" id="UP001163046">
    <property type="component" value="Unassembled WGS sequence"/>
</dbReference>
<keyword evidence="1" id="KW-0472">Membrane</keyword>
<dbReference type="SUPFAM" id="SSF57302">
    <property type="entry name" value="Snake toxin-like"/>
    <property type="match status" value="1"/>
</dbReference>
<evidence type="ECO:0000313" key="5">
    <source>
        <dbReference type="Proteomes" id="UP001163046"/>
    </source>
</evidence>
<dbReference type="Gene3D" id="2.10.60.10">
    <property type="entry name" value="CD59"/>
    <property type="match status" value="1"/>
</dbReference>
<dbReference type="InterPro" id="IPR045860">
    <property type="entry name" value="Snake_toxin-like_sf"/>
</dbReference>
<dbReference type="AlphaFoldDB" id="A0A9W9YH78"/>
<gene>
    <name evidence="4" type="ORF">OS493_003280</name>
</gene>
<dbReference type="Pfam" id="PF00021">
    <property type="entry name" value="UPAR_LY6"/>
    <property type="match status" value="1"/>
</dbReference>
<sequence>MFASMRWNCVQCVSFVMVLAINAPCFSEGLRCYACHSNNSWKECEGSLRLFDCPDEVDEVCVKEYMVEHDNNNEKGIKETFSKSCGQAVLCTNKNCKKVGKTCEPHCCHTDLCNTATMTTASHTVFVIYLLLWIFVVMYIL</sequence>
<feature type="transmembrane region" description="Helical" evidence="1">
    <location>
        <begin position="121"/>
        <end position="140"/>
    </location>
</feature>
<organism evidence="4 5">
    <name type="scientific">Desmophyllum pertusum</name>
    <dbReference type="NCBI Taxonomy" id="174260"/>
    <lineage>
        <taxon>Eukaryota</taxon>
        <taxon>Metazoa</taxon>
        <taxon>Cnidaria</taxon>
        <taxon>Anthozoa</taxon>
        <taxon>Hexacorallia</taxon>
        <taxon>Scleractinia</taxon>
        <taxon>Caryophylliina</taxon>
        <taxon>Caryophylliidae</taxon>
        <taxon>Desmophyllum</taxon>
    </lineage>
</organism>
<dbReference type="OrthoDB" id="5981822at2759"/>
<name>A0A9W9YH78_9CNID</name>
<feature type="signal peptide" evidence="2">
    <location>
        <begin position="1"/>
        <end position="27"/>
    </location>
</feature>
<keyword evidence="5" id="KW-1185">Reference proteome</keyword>
<comment type="caution">
    <text evidence="4">The sequence shown here is derived from an EMBL/GenBank/DDBJ whole genome shotgun (WGS) entry which is preliminary data.</text>
</comment>
<evidence type="ECO:0000259" key="3">
    <source>
        <dbReference type="Pfam" id="PF00021"/>
    </source>
</evidence>
<evidence type="ECO:0000313" key="4">
    <source>
        <dbReference type="EMBL" id="KAJ7340526.1"/>
    </source>
</evidence>
<keyword evidence="1" id="KW-0812">Transmembrane</keyword>
<protein>
    <recommendedName>
        <fullName evidence="3">UPAR/Ly6 domain-containing protein</fullName>
    </recommendedName>
</protein>
<dbReference type="CDD" id="cd00117">
    <property type="entry name" value="TFP"/>
    <property type="match status" value="1"/>
</dbReference>
<accession>A0A9W9YH78</accession>
<proteinExistence type="predicted"/>
<reference evidence="4" key="1">
    <citation type="submission" date="2023-01" db="EMBL/GenBank/DDBJ databases">
        <title>Genome assembly of the deep-sea coral Lophelia pertusa.</title>
        <authorList>
            <person name="Herrera S."/>
            <person name="Cordes E."/>
        </authorList>
    </citation>
    <scope>NUCLEOTIDE SEQUENCE</scope>
    <source>
        <strain evidence="4">USNM1676648</strain>
        <tissue evidence="4">Polyp</tissue>
    </source>
</reference>
<dbReference type="InterPro" id="IPR016054">
    <property type="entry name" value="LY6_UPA_recep-like"/>
</dbReference>
<evidence type="ECO:0000256" key="2">
    <source>
        <dbReference type="SAM" id="SignalP"/>
    </source>
</evidence>
<dbReference type="EMBL" id="MU827778">
    <property type="protein sequence ID" value="KAJ7340526.1"/>
    <property type="molecule type" value="Genomic_DNA"/>
</dbReference>
<feature type="domain" description="UPAR/Ly6" evidence="3">
    <location>
        <begin position="29"/>
        <end position="115"/>
    </location>
</feature>
<keyword evidence="2" id="KW-0732">Signal</keyword>
<keyword evidence="1" id="KW-1133">Transmembrane helix</keyword>
<evidence type="ECO:0000256" key="1">
    <source>
        <dbReference type="SAM" id="Phobius"/>
    </source>
</evidence>